<dbReference type="PANTHER" id="PTHR30346">
    <property type="entry name" value="TRANSCRIPTIONAL DUAL REGULATOR HCAR-RELATED"/>
    <property type="match status" value="1"/>
</dbReference>
<feature type="domain" description="HTH lysR-type" evidence="6">
    <location>
        <begin position="1"/>
        <end position="59"/>
    </location>
</feature>
<evidence type="ECO:0000256" key="5">
    <source>
        <dbReference type="SAM" id="MobiDB-lite"/>
    </source>
</evidence>
<dbReference type="GO" id="GO:0032993">
    <property type="term" value="C:protein-DNA complex"/>
    <property type="evidence" value="ECO:0007669"/>
    <property type="project" value="TreeGrafter"/>
</dbReference>
<dbReference type="RefSeq" id="WP_168731970.1">
    <property type="nucleotide sequence ID" value="NZ_CP052757.1"/>
</dbReference>
<dbReference type="GO" id="GO:0003677">
    <property type="term" value="F:DNA binding"/>
    <property type="evidence" value="ECO:0007669"/>
    <property type="project" value="UniProtKB-KW"/>
</dbReference>
<dbReference type="KEGG" id="cprt:FIC82_015605"/>
<dbReference type="Proteomes" id="UP000451354">
    <property type="component" value="Chromosome"/>
</dbReference>
<comment type="similarity">
    <text evidence="1">Belongs to the LysR transcriptional regulatory family.</text>
</comment>
<proteinExistence type="inferred from homology"/>
<dbReference type="Gene3D" id="1.10.10.10">
    <property type="entry name" value="Winged helix-like DNA-binding domain superfamily/Winged helix DNA-binding domain"/>
    <property type="match status" value="1"/>
</dbReference>
<dbReference type="InterPro" id="IPR005119">
    <property type="entry name" value="LysR_subst-bd"/>
</dbReference>
<dbReference type="Pfam" id="PF03466">
    <property type="entry name" value="LysR_substrate"/>
    <property type="match status" value="1"/>
</dbReference>
<keyword evidence="2" id="KW-0805">Transcription regulation</keyword>
<dbReference type="SUPFAM" id="SSF46785">
    <property type="entry name" value="Winged helix' DNA-binding domain"/>
    <property type="match status" value="1"/>
</dbReference>
<dbReference type="PROSITE" id="PS50931">
    <property type="entry name" value="HTH_LYSR"/>
    <property type="match status" value="1"/>
</dbReference>
<dbReference type="AlphaFoldDB" id="A0A6M5UJK2"/>
<dbReference type="Pfam" id="PF00126">
    <property type="entry name" value="HTH_1"/>
    <property type="match status" value="1"/>
</dbReference>
<evidence type="ECO:0000256" key="2">
    <source>
        <dbReference type="ARBA" id="ARBA00023015"/>
    </source>
</evidence>
<feature type="region of interest" description="Disordered" evidence="5">
    <location>
        <begin position="304"/>
        <end position="329"/>
    </location>
</feature>
<dbReference type="InterPro" id="IPR036388">
    <property type="entry name" value="WH-like_DNA-bd_sf"/>
</dbReference>
<evidence type="ECO:0000256" key="3">
    <source>
        <dbReference type="ARBA" id="ARBA00023125"/>
    </source>
</evidence>
<accession>A0A6M5UJK2</accession>
<gene>
    <name evidence="7" type="ORF">FIC82_015605</name>
</gene>
<keyword evidence="3" id="KW-0238">DNA-binding</keyword>
<dbReference type="EMBL" id="CP052757">
    <property type="protein sequence ID" value="QJW37391.1"/>
    <property type="molecule type" value="Genomic_DNA"/>
</dbReference>
<keyword evidence="4" id="KW-0804">Transcription</keyword>
<name>A0A6M5UJK2_9MICO</name>
<organism evidence="7 8">
    <name type="scientific">Cellulosimicrobium protaetiae</name>
    <dbReference type="NCBI Taxonomy" id="2587808"/>
    <lineage>
        <taxon>Bacteria</taxon>
        <taxon>Bacillati</taxon>
        <taxon>Actinomycetota</taxon>
        <taxon>Actinomycetes</taxon>
        <taxon>Micrococcales</taxon>
        <taxon>Promicromonosporaceae</taxon>
        <taxon>Cellulosimicrobium</taxon>
    </lineage>
</organism>
<sequence>MLHAARLQILARLESLGTVRAVAASLHLSPSAVSAQLAALEAETGARLVERTGRRVHLTPAGRTLARHARVILDQMALAEAELAHPDARPAGVVRVAAFSSAVRALVIPLAARLAVEHPQVEVEVVELDPRESGPALRRADVDVAVTADLLDGARLAGPDVATVPLLEDPVVLVAPAGASAASAAWLAAGEGPVDLAALADARWAADLPGRYLSTLVESACRDAGFEPHVVARLPSYELLLAHVEAGLSVALLPGLAVDPRYDVVTRPLRAPRTRPVYAAVRRGASPTAATRVVLAELRRGATHVATGAAPGTSGAPGEETDGARHGPR</sequence>
<evidence type="ECO:0000313" key="7">
    <source>
        <dbReference type="EMBL" id="QJW37391.1"/>
    </source>
</evidence>
<dbReference type="PANTHER" id="PTHR30346:SF29">
    <property type="entry name" value="LYSR SUBSTRATE-BINDING"/>
    <property type="match status" value="1"/>
</dbReference>
<evidence type="ECO:0000259" key="6">
    <source>
        <dbReference type="PROSITE" id="PS50931"/>
    </source>
</evidence>
<evidence type="ECO:0000313" key="8">
    <source>
        <dbReference type="Proteomes" id="UP000451354"/>
    </source>
</evidence>
<dbReference type="Gene3D" id="3.40.190.10">
    <property type="entry name" value="Periplasmic binding protein-like II"/>
    <property type="match status" value="2"/>
</dbReference>
<dbReference type="InterPro" id="IPR036390">
    <property type="entry name" value="WH_DNA-bd_sf"/>
</dbReference>
<evidence type="ECO:0000256" key="1">
    <source>
        <dbReference type="ARBA" id="ARBA00009437"/>
    </source>
</evidence>
<dbReference type="InterPro" id="IPR000847">
    <property type="entry name" value="LysR_HTH_N"/>
</dbReference>
<dbReference type="GO" id="GO:0003700">
    <property type="term" value="F:DNA-binding transcription factor activity"/>
    <property type="evidence" value="ECO:0007669"/>
    <property type="project" value="InterPro"/>
</dbReference>
<keyword evidence="8" id="KW-1185">Reference proteome</keyword>
<reference evidence="7 8" key="1">
    <citation type="journal article" date="2022" name="Int. J. Syst. Evol. Microbiol.">
        <title>Cellulosimicrobium protaetiae sp. nov., isolated from the gut of the larva of Protaetia brevitarsis seulensis.</title>
        <authorList>
            <person name="Le Han H."/>
            <person name="Nguyen T.T.H."/>
            <person name="Li Z."/>
            <person name="Shin N.R."/>
            <person name="Kim S.G."/>
        </authorList>
    </citation>
    <scope>NUCLEOTIDE SEQUENCE [LARGE SCALE GENOMIC DNA]</scope>
    <source>
        <strain evidence="7 8">BI34</strain>
    </source>
</reference>
<evidence type="ECO:0000256" key="4">
    <source>
        <dbReference type="ARBA" id="ARBA00023163"/>
    </source>
</evidence>
<dbReference type="SUPFAM" id="SSF53850">
    <property type="entry name" value="Periplasmic binding protein-like II"/>
    <property type="match status" value="1"/>
</dbReference>
<protein>
    <submittedName>
        <fullName evidence="7">LysR family transcriptional regulator</fullName>
    </submittedName>
</protein>
<feature type="compositionally biased region" description="Low complexity" evidence="5">
    <location>
        <begin position="306"/>
        <end position="318"/>
    </location>
</feature>